<dbReference type="EMBL" id="JAKMXF010000277">
    <property type="protein sequence ID" value="KAI6653386.1"/>
    <property type="molecule type" value="Genomic_DNA"/>
</dbReference>
<comment type="subcellular location">
    <subcellularLocation>
        <location evidence="1">Membrane</location>
        <topology evidence="1">Multi-pass membrane protein</topology>
    </subcellularLocation>
</comment>
<feature type="domain" description="RETREG1-3/ARL6IP-like N-terminal reticulon-homology" evidence="6">
    <location>
        <begin position="26"/>
        <end position="196"/>
    </location>
</feature>
<evidence type="ECO:0000259" key="6">
    <source>
        <dbReference type="Pfam" id="PF24456"/>
    </source>
</evidence>
<feature type="transmembrane region" description="Helical" evidence="5">
    <location>
        <begin position="67"/>
        <end position="94"/>
    </location>
</feature>
<evidence type="ECO:0000256" key="1">
    <source>
        <dbReference type="ARBA" id="ARBA00004141"/>
    </source>
</evidence>
<gene>
    <name evidence="7" type="ORF">LOD99_3605</name>
</gene>
<keyword evidence="3 5" id="KW-1133">Transmembrane helix</keyword>
<evidence type="ECO:0000256" key="5">
    <source>
        <dbReference type="SAM" id="Phobius"/>
    </source>
</evidence>
<protein>
    <recommendedName>
        <fullName evidence="6">RETREG1-3/ARL6IP-like N-terminal reticulon-homology domain-containing protein</fullName>
    </recommendedName>
</protein>
<sequence>MATIHEHEQTPRIEQKEADILKILNQYYPEVQFFRKLLLFEYFPLTIMFYAIIHGFFYYISTTEDSLVSMLILFGVLGLVTWKVGMLVVLPTYLTARNRTMGKKGKTAEKLKEEDAYALRLAHRLAIIAINVEDIKAIMINLHSNEPVKFLCIMSTIGAIMFFIGNYVPGIVVAYIVVIFIIVWPILVHNRLPQALDGFYQVIAPHFAMVKERVVDKAKFIPHPKLGTTDIKPMSREELPTSILEQSLAFGTNIQAPPLFQQQYYVPRPQMMPAPAPYPYVPSQTYYGHQPTDQRYYAPSSQDSHLRYRTNVAPLAPNSPPASTHQRDVCDAMQGADEFGRPYALGDDEFEMVDGSQIPKNFDS</sequence>
<dbReference type="AlphaFoldDB" id="A0AAV7JXG3"/>
<proteinExistence type="predicted"/>
<keyword evidence="8" id="KW-1185">Reference proteome</keyword>
<dbReference type="GO" id="GO:0016020">
    <property type="term" value="C:membrane"/>
    <property type="evidence" value="ECO:0007669"/>
    <property type="project" value="UniProtKB-SubCell"/>
</dbReference>
<evidence type="ECO:0000256" key="2">
    <source>
        <dbReference type="ARBA" id="ARBA00022692"/>
    </source>
</evidence>
<dbReference type="PANTHER" id="PTHR20952:SF4">
    <property type="entry name" value="RETICULOPHAGY REGULATOR 2"/>
    <property type="match status" value="1"/>
</dbReference>
<keyword evidence="2 5" id="KW-0812">Transmembrane</keyword>
<evidence type="ECO:0000256" key="4">
    <source>
        <dbReference type="ARBA" id="ARBA00023136"/>
    </source>
</evidence>
<dbReference type="PANTHER" id="PTHR20952">
    <property type="entry name" value="ADP-RIBOSYLATION-LIKE FACTOR 6-INTERACTING PROTEIN"/>
    <property type="match status" value="1"/>
</dbReference>
<comment type="caution">
    <text evidence="7">The sequence shown here is derived from an EMBL/GenBank/DDBJ whole genome shotgun (WGS) entry which is preliminary data.</text>
</comment>
<name>A0AAV7JXG3_9METZ</name>
<dbReference type="InterPro" id="IPR052114">
    <property type="entry name" value="ER_autophagy_membrane_reg"/>
</dbReference>
<dbReference type="Pfam" id="PF24456">
    <property type="entry name" value="RHD_RETREG1-3"/>
    <property type="match status" value="1"/>
</dbReference>
<evidence type="ECO:0000256" key="3">
    <source>
        <dbReference type="ARBA" id="ARBA00022989"/>
    </source>
</evidence>
<dbReference type="GO" id="GO:0005783">
    <property type="term" value="C:endoplasmic reticulum"/>
    <property type="evidence" value="ECO:0007669"/>
    <property type="project" value="UniProtKB-ARBA"/>
</dbReference>
<organism evidence="7 8">
    <name type="scientific">Oopsacas minuta</name>
    <dbReference type="NCBI Taxonomy" id="111878"/>
    <lineage>
        <taxon>Eukaryota</taxon>
        <taxon>Metazoa</taxon>
        <taxon>Porifera</taxon>
        <taxon>Hexactinellida</taxon>
        <taxon>Hexasterophora</taxon>
        <taxon>Lyssacinosida</taxon>
        <taxon>Leucopsacidae</taxon>
        <taxon>Oopsacas</taxon>
    </lineage>
</organism>
<dbReference type="InterPro" id="IPR057282">
    <property type="entry name" value="RETREG1-3-like_RHD"/>
</dbReference>
<reference evidence="7 8" key="1">
    <citation type="journal article" date="2023" name="BMC Biol.">
        <title>The compact genome of the sponge Oopsacas minuta (Hexactinellida) is lacking key metazoan core genes.</title>
        <authorList>
            <person name="Santini S."/>
            <person name="Schenkelaars Q."/>
            <person name="Jourda C."/>
            <person name="Duchesne M."/>
            <person name="Belahbib H."/>
            <person name="Rocher C."/>
            <person name="Selva M."/>
            <person name="Riesgo A."/>
            <person name="Vervoort M."/>
            <person name="Leys S.P."/>
            <person name="Kodjabachian L."/>
            <person name="Le Bivic A."/>
            <person name="Borchiellini C."/>
            <person name="Claverie J.M."/>
            <person name="Renard E."/>
        </authorList>
    </citation>
    <scope>NUCLEOTIDE SEQUENCE [LARGE SCALE GENOMIC DNA]</scope>
    <source>
        <strain evidence="7">SPO-2</strain>
    </source>
</reference>
<evidence type="ECO:0000313" key="7">
    <source>
        <dbReference type="EMBL" id="KAI6653386.1"/>
    </source>
</evidence>
<evidence type="ECO:0000313" key="8">
    <source>
        <dbReference type="Proteomes" id="UP001165289"/>
    </source>
</evidence>
<keyword evidence="4 5" id="KW-0472">Membrane</keyword>
<feature type="transmembrane region" description="Helical" evidence="5">
    <location>
        <begin position="42"/>
        <end position="61"/>
    </location>
</feature>
<accession>A0AAV7JXG3</accession>
<dbReference type="Proteomes" id="UP001165289">
    <property type="component" value="Unassembled WGS sequence"/>
</dbReference>
<feature type="transmembrane region" description="Helical" evidence="5">
    <location>
        <begin position="171"/>
        <end position="188"/>
    </location>
</feature>